<dbReference type="InterPro" id="IPR018660">
    <property type="entry name" value="MliC"/>
</dbReference>
<reference evidence="7 8" key="1">
    <citation type="submission" date="2018-10" db="EMBL/GenBank/DDBJ databases">
        <title>Genomic Encyclopedia of Type Strains, Phase IV (KMG-IV): sequencing the most valuable type-strain genomes for metagenomic binning, comparative biology and taxonomic classification.</title>
        <authorList>
            <person name="Goeker M."/>
        </authorList>
    </citation>
    <scope>NUCLEOTIDE SEQUENCE [LARGE SCALE GENOMIC DNA]</scope>
    <source>
        <strain evidence="7 8">DSM 23800</strain>
    </source>
</reference>
<sequence length="111" mass="12008">MKKLLSVLLLSMASMSANATVMDKSSTDELTKIAYTCGSNDVMEVVFVNTSKDSYAIVVDTDEMIPMKIEKSASGAIYKAINPDYTLALYTKGRDATLMAGDETLKSCTTE</sequence>
<name>A0A420XH23_9PAST</name>
<dbReference type="EMBL" id="RBJC01000005">
    <property type="protein sequence ID" value="RKR72737.1"/>
    <property type="molecule type" value="Genomic_DNA"/>
</dbReference>
<protein>
    <submittedName>
        <fullName evidence="7">Membrane-bound lysozyme inhibitor of c-type lysozyme MliC</fullName>
    </submittedName>
</protein>
<accession>A0A420XH23</accession>
<dbReference type="RefSeq" id="WP_121122466.1">
    <property type="nucleotide sequence ID" value="NZ_CP016604.1"/>
</dbReference>
<comment type="caution">
    <text evidence="7">The sequence shown here is derived from an EMBL/GenBank/DDBJ whole genome shotgun (WGS) entry which is preliminary data.</text>
</comment>
<evidence type="ECO:0000256" key="1">
    <source>
        <dbReference type="ARBA" id="ARBA00022729"/>
    </source>
</evidence>
<dbReference type="Pfam" id="PF09864">
    <property type="entry name" value="MliC"/>
    <property type="match status" value="1"/>
</dbReference>
<evidence type="ECO:0000259" key="6">
    <source>
        <dbReference type="Pfam" id="PF09864"/>
    </source>
</evidence>
<gene>
    <name evidence="7" type="ORF">DES31_0902</name>
</gene>
<evidence type="ECO:0000256" key="2">
    <source>
        <dbReference type="ARBA" id="ARBA00023136"/>
    </source>
</evidence>
<proteinExistence type="predicted"/>
<keyword evidence="3" id="KW-0564">Palmitate</keyword>
<keyword evidence="2" id="KW-0472">Membrane</keyword>
<keyword evidence="4" id="KW-0449">Lipoprotein</keyword>
<organism evidence="7 8">
    <name type="scientific">Otariodibacter oris</name>
    <dbReference type="NCBI Taxonomy" id="1032623"/>
    <lineage>
        <taxon>Bacteria</taxon>
        <taxon>Pseudomonadati</taxon>
        <taxon>Pseudomonadota</taxon>
        <taxon>Gammaproteobacteria</taxon>
        <taxon>Pasteurellales</taxon>
        <taxon>Pasteurellaceae</taxon>
        <taxon>Otariodibacter</taxon>
    </lineage>
</organism>
<dbReference type="AlphaFoldDB" id="A0A420XH23"/>
<dbReference type="SUPFAM" id="SSF141488">
    <property type="entry name" value="YdhA-like"/>
    <property type="match status" value="1"/>
</dbReference>
<evidence type="ECO:0000313" key="8">
    <source>
        <dbReference type="Proteomes" id="UP000280099"/>
    </source>
</evidence>
<evidence type="ECO:0000256" key="3">
    <source>
        <dbReference type="ARBA" id="ARBA00023139"/>
    </source>
</evidence>
<evidence type="ECO:0000256" key="4">
    <source>
        <dbReference type="ARBA" id="ARBA00023288"/>
    </source>
</evidence>
<feature type="chain" id="PRO_5019421889" evidence="5">
    <location>
        <begin position="20"/>
        <end position="111"/>
    </location>
</feature>
<dbReference type="InterPro" id="IPR036328">
    <property type="entry name" value="MliC_sf"/>
</dbReference>
<evidence type="ECO:0000256" key="5">
    <source>
        <dbReference type="SAM" id="SignalP"/>
    </source>
</evidence>
<feature type="signal peptide" evidence="5">
    <location>
        <begin position="1"/>
        <end position="19"/>
    </location>
</feature>
<dbReference type="OrthoDB" id="5678249at2"/>
<evidence type="ECO:0000313" key="7">
    <source>
        <dbReference type="EMBL" id="RKR72737.1"/>
    </source>
</evidence>
<dbReference type="Proteomes" id="UP000280099">
    <property type="component" value="Unassembled WGS sequence"/>
</dbReference>
<keyword evidence="8" id="KW-1185">Reference proteome</keyword>
<keyword evidence="1 5" id="KW-0732">Signal</keyword>
<dbReference type="Gene3D" id="2.40.128.200">
    <property type="match status" value="1"/>
</dbReference>
<feature type="domain" description="C-type lysozyme inhibitor" evidence="6">
    <location>
        <begin position="35"/>
        <end position="104"/>
    </location>
</feature>